<name>A0A3L7ZT08_PARDI</name>
<organism evidence="1 2">
    <name type="scientific">Parabacteroides distasonis</name>
    <dbReference type="NCBI Taxonomy" id="823"/>
    <lineage>
        <taxon>Bacteria</taxon>
        <taxon>Pseudomonadati</taxon>
        <taxon>Bacteroidota</taxon>
        <taxon>Bacteroidia</taxon>
        <taxon>Bacteroidales</taxon>
        <taxon>Tannerellaceae</taxon>
        <taxon>Parabacteroides</taxon>
    </lineage>
</organism>
<accession>A0A3L7ZT08</accession>
<dbReference type="Proteomes" id="UP000278164">
    <property type="component" value="Unassembled WGS sequence"/>
</dbReference>
<dbReference type="EMBL" id="RAYI01000017">
    <property type="protein sequence ID" value="RLT73473.1"/>
    <property type="molecule type" value="Genomic_DNA"/>
</dbReference>
<sequence>MRTTIFFILLSFILPCTTWSQWENPHLRIETEHFIINRSFGDGDSTDYLTLKYDNPPARWEAGMNNMYSIRFDENLTQQGFVAILRNEFIKPYLGAFLDSLSTDRLDSMRNIYVKYQFDIEQKFIGCFLRIPSGLFDRYPQLEPMLYDWAQAVKLFDFTRYKLNIWDKEKFGYGELVFTTSYYINWLDREQRKLPTN</sequence>
<proteinExistence type="predicted"/>
<evidence type="ECO:0000313" key="1">
    <source>
        <dbReference type="EMBL" id="RLT73473.1"/>
    </source>
</evidence>
<evidence type="ECO:0000313" key="2">
    <source>
        <dbReference type="Proteomes" id="UP000278164"/>
    </source>
</evidence>
<gene>
    <name evidence="1" type="ORF">D7V78_10300</name>
</gene>
<dbReference type="AlphaFoldDB" id="A0A3L7ZT08"/>
<comment type="caution">
    <text evidence="1">The sequence shown here is derived from an EMBL/GenBank/DDBJ whole genome shotgun (WGS) entry which is preliminary data.</text>
</comment>
<reference evidence="1 2" key="1">
    <citation type="submission" date="2018-09" db="EMBL/GenBank/DDBJ databases">
        <title>Murine metabolic-syndrome-specific gut microbial biobank.</title>
        <authorList>
            <person name="Liu C."/>
        </authorList>
    </citation>
    <scope>NUCLEOTIDE SEQUENCE [LARGE SCALE GENOMIC DNA]</scope>
    <source>
        <strain evidence="1 2">8-P5</strain>
    </source>
</reference>
<dbReference type="RefSeq" id="WP_121736142.1">
    <property type="nucleotide sequence ID" value="NZ_QXXG01000007.1"/>
</dbReference>
<protein>
    <submittedName>
        <fullName evidence="1">Uncharacterized protein</fullName>
    </submittedName>
</protein>